<gene>
    <name evidence="1" type="ORF">V1525DRAFT_383543</name>
</gene>
<keyword evidence="2" id="KW-1185">Reference proteome</keyword>
<protein>
    <submittedName>
        <fullName evidence="1">Uncharacterized protein</fullName>
    </submittedName>
</protein>
<dbReference type="EMBL" id="MU971485">
    <property type="protein sequence ID" value="KAK9234349.1"/>
    <property type="molecule type" value="Genomic_DNA"/>
</dbReference>
<organism evidence="1 2">
    <name type="scientific">Lipomyces kononenkoae</name>
    <name type="common">Yeast</name>
    <dbReference type="NCBI Taxonomy" id="34357"/>
    <lineage>
        <taxon>Eukaryota</taxon>
        <taxon>Fungi</taxon>
        <taxon>Dikarya</taxon>
        <taxon>Ascomycota</taxon>
        <taxon>Saccharomycotina</taxon>
        <taxon>Lipomycetes</taxon>
        <taxon>Lipomycetales</taxon>
        <taxon>Lipomycetaceae</taxon>
        <taxon>Lipomyces</taxon>
    </lineage>
</organism>
<sequence>MALDQHHSPDLTATATATAPAPALVAMASRLGSQQLPATSASQRPALPGLSALVSTDTPAPVPDDSSNAPASSTSSIQLPSIAAINTIDRPQKSPQNQTAVRKSAKFIATPSAVGRPDEPPIQSPSSSSSFSIAPSQTASRLDPSTPPTFKPKPRRASAASAHQDESQHVVNFPAHPFDPATMLPPEHANQIPPGPFTIVRKRYATSVDDRHFLTVFEYMVNGQWIMWDYYSGYVHLTGLWKAIGNTKADIVKLVDNSPDLEPVIRRVRGGFLKIQGTWLPFTIARTLASRTCYHIRFALIPLFGPDFPDSCLKPDEPGFGQLQLTLTDSTRRRRKRTLHEGEDQPRRRRASKLAADEQHKWPTSPPSPHGAFAPNGLPTPLPSSSPSGPGAGPPAPLPMAYALPAVPRPGGRVHPAAVRQERSLSSPGHSSTVPLKLDFLQHSSLVSSRSEFLDALQATKSLQLLSAGASLPRSQARSRSDGAIVYNNKNAADRIPMYASSAAAQDTEDDVDKDEGREFECGGVLWWWDGKQELNVVGYSPQVSDVAHPIFNDMVLYDHTDGRQPRTLPGVSDVGGLLSFARVAEERESAERSQRKEDRDTPALSDGSASPEDTMIRTLSDSASPRMRMFGEPPSASSDGKKKGDVRKVMDISGLLS</sequence>
<name>A0ACC3SRU8_LIPKO</name>
<reference evidence="2" key="1">
    <citation type="journal article" date="2024" name="Front. Bioeng. Biotechnol.">
        <title>Genome-scale model development and genomic sequencing of the oleaginous clade Lipomyces.</title>
        <authorList>
            <person name="Czajka J.J."/>
            <person name="Han Y."/>
            <person name="Kim J."/>
            <person name="Mondo S.J."/>
            <person name="Hofstad B.A."/>
            <person name="Robles A."/>
            <person name="Haridas S."/>
            <person name="Riley R."/>
            <person name="LaButti K."/>
            <person name="Pangilinan J."/>
            <person name="Andreopoulos W."/>
            <person name="Lipzen A."/>
            <person name="Yan J."/>
            <person name="Wang M."/>
            <person name="Ng V."/>
            <person name="Grigoriev I.V."/>
            <person name="Spatafora J.W."/>
            <person name="Magnuson J.K."/>
            <person name="Baker S.E."/>
            <person name="Pomraning K.R."/>
        </authorList>
    </citation>
    <scope>NUCLEOTIDE SEQUENCE [LARGE SCALE GENOMIC DNA]</scope>
    <source>
        <strain evidence="2">CBS 7786</strain>
    </source>
</reference>
<evidence type="ECO:0000313" key="1">
    <source>
        <dbReference type="EMBL" id="KAK9234349.1"/>
    </source>
</evidence>
<evidence type="ECO:0000313" key="2">
    <source>
        <dbReference type="Proteomes" id="UP001433508"/>
    </source>
</evidence>
<proteinExistence type="predicted"/>
<dbReference type="Proteomes" id="UP001433508">
    <property type="component" value="Unassembled WGS sequence"/>
</dbReference>
<comment type="caution">
    <text evidence="1">The sequence shown here is derived from an EMBL/GenBank/DDBJ whole genome shotgun (WGS) entry which is preliminary data.</text>
</comment>
<accession>A0ACC3SRU8</accession>